<dbReference type="InterPro" id="IPR020829">
    <property type="entry name" value="GlycerAld_3-P_DH_cat"/>
</dbReference>
<dbReference type="InterPro" id="IPR020831">
    <property type="entry name" value="GlycerAld/Erythrose_P_DH"/>
</dbReference>
<feature type="binding site" evidence="9">
    <location>
        <begin position="177"/>
        <end position="179"/>
    </location>
    <ligand>
        <name>D-glyceraldehyde 3-phosphate</name>
        <dbReference type="ChEBI" id="CHEBI:59776"/>
    </ligand>
</feature>
<feature type="binding site" evidence="10">
    <location>
        <position position="342"/>
    </location>
    <ligand>
        <name>NAD(+)</name>
        <dbReference type="ChEBI" id="CHEBI:57540"/>
    </ligand>
</feature>
<dbReference type="PROSITE" id="PS00071">
    <property type="entry name" value="GAPDH"/>
    <property type="match status" value="1"/>
</dbReference>
<feature type="domain" description="Glyceraldehyde 3-phosphate dehydrogenase NAD(P) binding" evidence="14">
    <location>
        <begin position="24"/>
        <end position="178"/>
    </location>
</feature>
<evidence type="ECO:0000256" key="3">
    <source>
        <dbReference type="ARBA" id="ARBA00011881"/>
    </source>
</evidence>
<reference evidence="16" key="1">
    <citation type="journal article" date="2014" name="Nat. Genet.">
        <title>Genome of the human hookworm Necator americanus.</title>
        <authorList>
            <person name="Tang Y.T."/>
            <person name="Gao X."/>
            <person name="Rosa B.A."/>
            <person name="Abubucker S."/>
            <person name="Hallsworth-Pepin K."/>
            <person name="Martin J."/>
            <person name="Tyagi R."/>
            <person name="Heizer E."/>
            <person name="Zhang X."/>
            <person name="Bhonagiri-Palsikar V."/>
            <person name="Minx P."/>
            <person name="Warren W.C."/>
            <person name="Wang Q."/>
            <person name="Zhan B."/>
            <person name="Hotez P.J."/>
            <person name="Sternberg P.W."/>
            <person name="Dougall A."/>
            <person name="Gaze S.T."/>
            <person name="Mulvenna J."/>
            <person name="Sotillo J."/>
            <person name="Ranganathan S."/>
            <person name="Rabelo E.M."/>
            <person name="Wilson R.K."/>
            <person name="Felgner P.L."/>
            <person name="Bethony J."/>
            <person name="Hawdon J.M."/>
            <person name="Gasser R.B."/>
            <person name="Loukas A."/>
            <person name="Mitreva M."/>
        </authorList>
    </citation>
    <scope>NUCLEOTIDE SEQUENCE [LARGE SCALE GENOMIC DNA]</scope>
</reference>
<dbReference type="GO" id="GO:0050661">
    <property type="term" value="F:NADP binding"/>
    <property type="evidence" value="ECO:0007669"/>
    <property type="project" value="InterPro"/>
</dbReference>
<dbReference type="EC" id="1.2.1.12" evidence="13"/>
<keyword evidence="5 10" id="KW-0520">NAD</keyword>
<dbReference type="UniPathway" id="UPA00109">
    <property type="reaction ID" value="UER00184"/>
</dbReference>
<dbReference type="GO" id="GO:0051287">
    <property type="term" value="F:NAD binding"/>
    <property type="evidence" value="ECO:0007669"/>
    <property type="project" value="UniProtKB-UniRule"/>
</dbReference>
<comment type="catalytic activity">
    <reaction evidence="7 13">
        <text>D-glyceraldehyde 3-phosphate + phosphate + NAD(+) = (2R)-3-phospho-glyceroyl phosphate + NADH + H(+)</text>
        <dbReference type="Rhea" id="RHEA:10300"/>
        <dbReference type="ChEBI" id="CHEBI:15378"/>
        <dbReference type="ChEBI" id="CHEBI:43474"/>
        <dbReference type="ChEBI" id="CHEBI:57540"/>
        <dbReference type="ChEBI" id="CHEBI:57604"/>
        <dbReference type="ChEBI" id="CHEBI:57945"/>
        <dbReference type="ChEBI" id="CHEBI:59776"/>
        <dbReference type="EC" id="1.2.1.12"/>
    </reaction>
</comment>
<organism evidence="15 16">
    <name type="scientific">Necator americanus</name>
    <name type="common">Human hookworm</name>
    <dbReference type="NCBI Taxonomy" id="51031"/>
    <lineage>
        <taxon>Eukaryota</taxon>
        <taxon>Metazoa</taxon>
        <taxon>Ecdysozoa</taxon>
        <taxon>Nematoda</taxon>
        <taxon>Chromadorea</taxon>
        <taxon>Rhabditida</taxon>
        <taxon>Rhabditina</taxon>
        <taxon>Rhabditomorpha</taxon>
        <taxon>Strongyloidea</taxon>
        <taxon>Ancylostomatidae</taxon>
        <taxon>Bunostominae</taxon>
        <taxon>Necator</taxon>
    </lineage>
</organism>
<dbReference type="Pfam" id="PF00044">
    <property type="entry name" value="Gp_dh_N"/>
    <property type="match status" value="1"/>
</dbReference>
<feature type="active site" description="Nucleophile" evidence="8">
    <location>
        <position position="178"/>
    </location>
</feature>
<evidence type="ECO:0000256" key="12">
    <source>
        <dbReference type="RuleBase" id="RU000397"/>
    </source>
</evidence>
<dbReference type="OrthoDB" id="1152826at2759"/>
<dbReference type="SUPFAM" id="SSF55347">
    <property type="entry name" value="Glyceraldehyde-3-phosphate dehydrogenase-like, C-terminal domain"/>
    <property type="match status" value="1"/>
</dbReference>
<feature type="binding site" evidence="10">
    <location>
        <begin position="33"/>
        <end position="34"/>
    </location>
    <ligand>
        <name>NAD(+)</name>
        <dbReference type="ChEBI" id="CHEBI:57540"/>
    </ligand>
</feature>
<evidence type="ECO:0000313" key="15">
    <source>
        <dbReference type="EMBL" id="ETN81063.1"/>
    </source>
</evidence>
<comment type="pathway">
    <text evidence="1 13">Carbohydrate degradation; glycolysis; pyruvate from D-glyceraldehyde 3-phosphate: step 1/5.</text>
</comment>
<evidence type="ECO:0000259" key="14">
    <source>
        <dbReference type="SMART" id="SM00846"/>
    </source>
</evidence>
<evidence type="ECO:0000256" key="4">
    <source>
        <dbReference type="ARBA" id="ARBA00023002"/>
    </source>
</evidence>
<evidence type="ECO:0000256" key="2">
    <source>
        <dbReference type="ARBA" id="ARBA00007406"/>
    </source>
</evidence>
<dbReference type="FunFam" id="3.40.50.720:FF:000266">
    <property type="entry name" value="Glyceraldehyde-3-phosphate dehydrogenase"/>
    <property type="match status" value="1"/>
</dbReference>
<dbReference type="SMART" id="SM00846">
    <property type="entry name" value="Gp_dh_N"/>
    <property type="match status" value="1"/>
</dbReference>
<dbReference type="NCBIfam" id="TIGR01534">
    <property type="entry name" value="GAPDH-I"/>
    <property type="match status" value="1"/>
</dbReference>
<dbReference type="PRINTS" id="PR00078">
    <property type="entry name" value="G3PDHDRGNASE"/>
</dbReference>
<dbReference type="STRING" id="51031.W2TGU3"/>
<dbReference type="GeneID" id="25348794"/>
<keyword evidence="16" id="KW-1185">Reference proteome</keyword>
<keyword evidence="4 13" id="KW-0560">Oxidoreductase</keyword>
<dbReference type="Pfam" id="PF02800">
    <property type="entry name" value="Gp_dh_C"/>
    <property type="match status" value="1"/>
</dbReference>
<accession>W2TGU3</accession>
<dbReference type="CTD" id="25348794"/>
<dbReference type="PIRSF" id="PIRSF000149">
    <property type="entry name" value="GAP_DH"/>
    <property type="match status" value="1"/>
</dbReference>
<evidence type="ECO:0000256" key="9">
    <source>
        <dbReference type="PIRSR" id="PIRSR000149-2"/>
    </source>
</evidence>
<evidence type="ECO:0000256" key="7">
    <source>
        <dbReference type="ARBA" id="ARBA00047698"/>
    </source>
</evidence>
<gene>
    <name evidence="15" type="ORF">NECAME_08765</name>
</gene>
<keyword evidence="6 13" id="KW-0324">Glycolysis</keyword>
<dbReference type="SUPFAM" id="SSF51735">
    <property type="entry name" value="NAD(P)-binding Rossmann-fold domains"/>
    <property type="match status" value="1"/>
</dbReference>
<keyword evidence="10" id="KW-0547">Nucleotide-binding</keyword>
<evidence type="ECO:0000256" key="10">
    <source>
        <dbReference type="PIRSR" id="PIRSR000149-3"/>
    </source>
</evidence>
<dbReference type="AlphaFoldDB" id="W2TGU3"/>
<dbReference type="InterPro" id="IPR020830">
    <property type="entry name" value="GlycerAld_3-P_DH_AS"/>
</dbReference>
<feature type="site" description="Activates thiol group during catalysis" evidence="11">
    <location>
        <position position="205"/>
    </location>
</feature>
<protein>
    <recommendedName>
        <fullName evidence="13">Glyceraldehyde-3-phosphate dehydrogenase</fullName>
        <ecNumber evidence="13">1.2.1.12</ecNumber>
    </recommendedName>
</protein>
<dbReference type="CDD" id="cd05214">
    <property type="entry name" value="GAPDH_I_N"/>
    <property type="match status" value="1"/>
</dbReference>
<comment type="subunit">
    <text evidence="3 13">Homotetramer.</text>
</comment>
<evidence type="ECO:0000256" key="13">
    <source>
        <dbReference type="RuleBase" id="RU361160"/>
    </source>
</evidence>
<dbReference type="GO" id="GO:0006006">
    <property type="term" value="P:glucose metabolic process"/>
    <property type="evidence" value="ECO:0007669"/>
    <property type="project" value="InterPro"/>
</dbReference>
<feature type="binding site" evidence="10">
    <location>
        <position position="147"/>
    </location>
    <ligand>
        <name>NAD(+)</name>
        <dbReference type="ChEBI" id="CHEBI:57540"/>
    </ligand>
</feature>
<dbReference type="GO" id="GO:0019682">
    <property type="term" value="P:glyceraldehyde-3-phosphate metabolic process"/>
    <property type="evidence" value="ECO:0007669"/>
    <property type="project" value="UniProtKB-ARBA"/>
</dbReference>
<dbReference type="InterPro" id="IPR020828">
    <property type="entry name" value="GlycerAld_3-P_DH_NAD(P)-bd"/>
</dbReference>
<dbReference type="Gene3D" id="3.30.360.10">
    <property type="entry name" value="Dihydrodipicolinate Reductase, domain 2"/>
    <property type="match status" value="1"/>
</dbReference>
<dbReference type="CDD" id="cd18126">
    <property type="entry name" value="GAPDH_I_C"/>
    <property type="match status" value="1"/>
</dbReference>
<dbReference type="InterPro" id="IPR006424">
    <property type="entry name" value="Glyceraldehyde-3-P_DH_1"/>
</dbReference>
<evidence type="ECO:0000256" key="6">
    <source>
        <dbReference type="ARBA" id="ARBA00023152"/>
    </source>
</evidence>
<feature type="binding site" evidence="9">
    <location>
        <position position="208"/>
    </location>
    <ligand>
        <name>D-glyceraldehyde 3-phosphate</name>
        <dbReference type="ChEBI" id="CHEBI:59776"/>
    </ligand>
</feature>
<dbReference type="KEGG" id="nai:NECAME_08765"/>
<evidence type="ECO:0000313" key="16">
    <source>
        <dbReference type="Proteomes" id="UP000053676"/>
    </source>
</evidence>
<dbReference type="GO" id="GO:0005829">
    <property type="term" value="C:cytosol"/>
    <property type="evidence" value="ECO:0007669"/>
    <property type="project" value="TreeGrafter"/>
</dbReference>
<dbReference type="Proteomes" id="UP000053676">
    <property type="component" value="Unassembled WGS sequence"/>
</dbReference>
<dbReference type="PANTHER" id="PTHR10836:SF76">
    <property type="entry name" value="GLYCERALDEHYDE-3-PHOSPHATE DEHYDROGENASE-RELATED"/>
    <property type="match status" value="1"/>
</dbReference>
<name>W2TGU3_NECAM</name>
<proteinExistence type="inferred from homology"/>
<feature type="binding site" evidence="10">
    <location>
        <position position="55"/>
    </location>
    <ligand>
        <name>NAD(+)</name>
        <dbReference type="ChEBI" id="CHEBI:57540"/>
    </ligand>
</feature>
<evidence type="ECO:0000256" key="5">
    <source>
        <dbReference type="ARBA" id="ARBA00023027"/>
    </source>
</evidence>
<evidence type="ECO:0000256" key="1">
    <source>
        <dbReference type="ARBA" id="ARBA00004869"/>
    </source>
</evidence>
<dbReference type="FunFam" id="3.30.360.10:FF:000001">
    <property type="entry name" value="Glyceraldehyde-3-phosphate dehydrogenase"/>
    <property type="match status" value="1"/>
</dbReference>
<sequence length="361" mass="38829">MRLTTTTTRTFFSLQPFFGDMPKPKVGINGFGRIGRLVLRAAVEKDSVEVVSVNDPFINIDYMVYLFKYDSTHGRFKGSVAHEGDHLVVSKEGKSTHRIKVHNSKDPAEIPWGADGAEYIVESTGVFTTIDKASAHLKGGAKKVVISAPSADAPMFVMGVNHEAYNASNNHIISNASCTTNCLAPLAKVIHDHFGIIEGLMTTVHATTATQKTVDGPSGKLWRDGRGAAQNIIPASTGAAKAVGKVIPALNGKLTGMAFRVPTPDVSVVDLTCRLEKPASMDDIKKIIKAAAEGPMKGILGYTEDQVVSTDFVSDTHSSIFDAGACICLNPNFVKLISWYDNEYGYSHRVVDLLAYIASKA</sequence>
<feature type="binding site" evidence="9">
    <location>
        <begin position="237"/>
        <end position="238"/>
    </location>
    <ligand>
        <name>D-glyceraldehyde 3-phosphate</name>
        <dbReference type="ChEBI" id="CHEBI:59776"/>
    </ligand>
</feature>
<evidence type="ECO:0000256" key="8">
    <source>
        <dbReference type="PIRSR" id="PIRSR000149-1"/>
    </source>
</evidence>
<dbReference type="OMA" id="NMHITVF"/>
<comment type="similarity">
    <text evidence="2 12">Belongs to the glyceraldehyde-3-phosphate dehydrogenase family.</text>
</comment>
<dbReference type="InterPro" id="IPR036291">
    <property type="entry name" value="NAD(P)-bd_dom_sf"/>
</dbReference>
<dbReference type="GO" id="GO:0006096">
    <property type="term" value="P:glycolytic process"/>
    <property type="evidence" value="ECO:0007669"/>
    <property type="project" value="UniProtKB-UniPathway"/>
</dbReference>
<dbReference type="GO" id="GO:0004365">
    <property type="term" value="F:glyceraldehyde-3-phosphate dehydrogenase (NAD+) (phosphorylating) activity"/>
    <property type="evidence" value="ECO:0007669"/>
    <property type="project" value="UniProtKB-UniRule"/>
</dbReference>
<evidence type="ECO:0000256" key="11">
    <source>
        <dbReference type="PIRSR" id="PIRSR000149-4"/>
    </source>
</evidence>
<dbReference type="SMR" id="W2TGU3"/>
<dbReference type="PANTHER" id="PTHR10836">
    <property type="entry name" value="GLYCERALDEHYDE 3-PHOSPHATE DEHYDROGENASE"/>
    <property type="match status" value="1"/>
</dbReference>
<dbReference type="EMBL" id="KI658864">
    <property type="protein sequence ID" value="ETN81063.1"/>
    <property type="molecule type" value="Genomic_DNA"/>
</dbReference>
<dbReference type="Gene3D" id="3.40.50.720">
    <property type="entry name" value="NAD(P)-binding Rossmann-like Domain"/>
    <property type="match status" value="1"/>
</dbReference>
<feature type="binding site" evidence="9">
    <location>
        <position position="260"/>
    </location>
    <ligand>
        <name>D-glyceraldehyde 3-phosphate</name>
        <dbReference type="ChEBI" id="CHEBI:59776"/>
    </ligand>
</feature>